<dbReference type="SUPFAM" id="SSF53098">
    <property type="entry name" value="Ribonuclease H-like"/>
    <property type="match status" value="1"/>
</dbReference>
<evidence type="ECO:0000256" key="5">
    <source>
        <dbReference type="ARBA" id="ARBA00022842"/>
    </source>
</evidence>
<evidence type="ECO:0000256" key="2">
    <source>
        <dbReference type="ARBA" id="ARBA00022723"/>
    </source>
</evidence>
<keyword evidence="1" id="KW-0540">Nuclease</keyword>
<sequence>MTIDYGISSLEPSSFRKRSYVTSLPLIKPHQKVCEGCMLGKKLVENQSGKHIKILRTDGGGEYTSRKFRDFTDHNELIHDVTVPYMS</sequence>
<evidence type="ECO:0000256" key="9">
    <source>
        <dbReference type="ARBA" id="ARBA00023172"/>
    </source>
</evidence>
<name>A0A371EGQ9_MUCPR</name>
<dbReference type="InterPro" id="IPR036397">
    <property type="entry name" value="RNaseH_sf"/>
</dbReference>
<dbReference type="Gene3D" id="3.30.420.10">
    <property type="entry name" value="Ribonuclease H-like superfamily/Ribonuclease H"/>
    <property type="match status" value="1"/>
</dbReference>
<dbReference type="GO" id="GO:0016787">
    <property type="term" value="F:hydrolase activity"/>
    <property type="evidence" value="ECO:0007669"/>
    <property type="project" value="UniProtKB-KW"/>
</dbReference>
<keyword evidence="3" id="KW-0255">Endonuclease</keyword>
<keyword evidence="2" id="KW-0479">Metal-binding</keyword>
<keyword evidence="9" id="KW-0233">DNA recombination</keyword>
<keyword evidence="7" id="KW-0695">RNA-directed DNA polymerase</keyword>
<dbReference type="GO" id="GO:0004519">
    <property type="term" value="F:endonuclease activity"/>
    <property type="evidence" value="ECO:0007669"/>
    <property type="project" value="UniProtKB-KW"/>
</dbReference>
<dbReference type="GO" id="GO:0003887">
    <property type="term" value="F:DNA-directed DNA polymerase activity"/>
    <property type="evidence" value="ECO:0007669"/>
    <property type="project" value="UniProtKB-KW"/>
</dbReference>
<accession>A0A371EGQ9</accession>
<dbReference type="InterPro" id="IPR012337">
    <property type="entry name" value="RNaseH-like_sf"/>
</dbReference>
<keyword evidence="8" id="KW-0239">DNA-directed DNA polymerase</keyword>
<keyword evidence="5" id="KW-0460">Magnesium</keyword>
<comment type="caution">
    <text evidence="10">The sequence shown here is derived from an EMBL/GenBank/DDBJ whole genome shotgun (WGS) entry which is preliminary data.</text>
</comment>
<evidence type="ECO:0000313" key="10">
    <source>
        <dbReference type="EMBL" id="RDX65220.1"/>
    </source>
</evidence>
<dbReference type="PANTHER" id="PTHR42648:SF11">
    <property type="entry name" value="TRANSPOSON TY4-P GAG-POL POLYPROTEIN"/>
    <property type="match status" value="1"/>
</dbReference>
<keyword evidence="4" id="KW-0378">Hydrolase</keyword>
<keyword evidence="11" id="KW-1185">Reference proteome</keyword>
<organism evidence="10 11">
    <name type="scientific">Mucuna pruriens</name>
    <name type="common">Velvet bean</name>
    <name type="synonym">Dolichos pruriens</name>
    <dbReference type="NCBI Taxonomy" id="157652"/>
    <lineage>
        <taxon>Eukaryota</taxon>
        <taxon>Viridiplantae</taxon>
        <taxon>Streptophyta</taxon>
        <taxon>Embryophyta</taxon>
        <taxon>Tracheophyta</taxon>
        <taxon>Spermatophyta</taxon>
        <taxon>Magnoliopsida</taxon>
        <taxon>eudicotyledons</taxon>
        <taxon>Gunneridae</taxon>
        <taxon>Pentapetalae</taxon>
        <taxon>rosids</taxon>
        <taxon>fabids</taxon>
        <taxon>Fabales</taxon>
        <taxon>Fabaceae</taxon>
        <taxon>Papilionoideae</taxon>
        <taxon>50 kb inversion clade</taxon>
        <taxon>NPAAA clade</taxon>
        <taxon>indigoferoid/millettioid clade</taxon>
        <taxon>Phaseoleae</taxon>
        <taxon>Mucuna</taxon>
    </lineage>
</organism>
<keyword evidence="8" id="KW-0548">Nucleotidyltransferase</keyword>
<keyword evidence="8" id="KW-0808">Transferase</keyword>
<evidence type="ECO:0000256" key="6">
    <source>
        <dbReference type="ARBA" id="ARBA00022908"/>
    </source>
</evidence>
<reference evidence="10" key="1">
    <citation type="submission" date="2018-05" db="EMBL/GenBank/DDBJ databases">
        <title>Draft genome of Mucuna pruriens seed.</title>
        <authorList>
            <person name="Nnadi N.E."/>
            <person name="Vos R."/>
            <person name="Hasami M.H."/>
            <person name="Devisetty U.K."/>
            <person name="Aguiy J.C."/>
        </authorList>
    </citation>
    <scope>NUCLEOTIDE SEQUENCE [LARGE SCALE GENOMIC DNA]</scope>
    <source>
        <strain evidence="10">JCA_2017</strain>
    </source>
</reference>
<dbReference type="GO" id="GO:0003964">
    <property type="term" value="F:RNA-directed DNA polymerase activity"/>
    <property type="evidence" value="ECO:0007669"/>
    <property type="project" value="UniProtKB-KW"/>
</dbReference>
<proteinExistence type="predicted"/>
<evidence type="ECO:0008006" key="12">
    <source>
        <dbReference type="Google" id="ProtNLM"/>
    </source>
</evidence>
<feature type="non-terminal residue" evidence="10">
    <location>
        <position position="1"/>
    </location>
</feature>
<protein>
    <recommendedName>
        <fullName evidence="12">Integrase catalytic domain-containing protein</fullName>
    </recommendedName>
</protein>
<dbReference type="OrthoDB" id="1935865at2759"/>
<evidence type="ECO:0000256" key="8">
    <source>
        <dbReference type="ARBA" id="ARBA00022932"/>
    </source>
</evidence>
<dbReference type="PANTHER" id="PTHR42648">
    <property type="entry name" value="TRANSPOSASE, PUTATIVE-RELATED"/>
    <property type="match status" value="1"/>
</dbReference>
<evidence type="ECO:0000256" key="4">
    <source>
        <dbReference type="ARBA" id="ARBA00022801"/>
    </source>
</evidence>
<dbReference type="GO" id="GO:0006310">
    <property type="term" value="P:DNA recombination"/>
    <property type="evidence" value="ECO:0007669"/>
    <property type="project" value="UniProtKB-KW"/>
</dbReference>
<dbReference type="InterPro" id="IPR039537">
    <property type="entry name" value="Retrotran_Ty1/copia-like"/>
</dbReference>
<evidence type="ECO:0000256" key="1">
    <source>
        <dbReference type="ARBA" id="ARBA00022722"/>
    </source>
</evidence>
<dbReference type="GO" id="GO:0003676">
    <property type="term" value="F:nucleic acid binding"/>
    <property type="evidence" value="ECO:0007669"/>
    <property type="project" value="InterPro"/>
</dbReference>
<gene>
    <name evidence="10" type="ORF">CR513_56131</name>
</gene>
<dbReference type="AlphaFoldDB" id="A0A371EGQ9"/>
<evidence type="ECO:0000313" key="11">
    <source>
        <dbReference type="Proteomes" id="UP000257109"/>
    </source>
</evidence>
<dbReference type="EMBL" id="QJKJ01014013">
    <property type="protein sequence ID" value="RDX65220.1"/>
    <property type="molecule type" value="Genomic_DNA"/>
</dbReference>
<evidence type="ECO:0000256" key="7">
    <source>
        <dbReference type="ARBA" id="ARBA00022918"/>
    </source>
</evidence>
<dbReference type="GO" id="GO:0046872">
    <property type="term" value="F:metal ion binding"/>
    <property type="evidence" value="ECO:0007669"/>
    <property type="project" value="UniProtKB-KW"/>
</dbReference>
<dbReference type="Proteomes" id="UP000257109">
    <property type="component" value="Unassembled WGS sequence"/>
</dbReference>
<evidence type="ECO:0000256" key="3">
    <source>
        <dbReference type="ARBA" id="ARBA00022759"/>
    </source>
</evidence>
<dbReference type="GO" id="GO:0015074">
    <property type="term" value="P:DNA integration"/>
    <property type="evidence" value="ECO:0007669"/>
    <property type="project" value="UniProtKB-KW"/>
</dbReference>
<keyword evidence="6" id="KW-0229">DNA integration</keyword>